<name>A0A8R1I5U0_CAEJA</name>
<sequence>MKMKNSEFRRKIGRENYKIGNFRRNSEEEFSFPRKPAPHAGASAPLALDFLSLVSDAGCGLSTRLVAPLKRFIPTIPPIIDCIEGPWCSWIRWCLARSRWHAVPAGYGPRQDVVGCADDPSPSSVLLVGFVSVLPASCHPLVEDCCSAADILISSLGSFFQACFSRVALF</sequence>
<reference evidence="1" key="2">
    <citation type="submission" date="2022-06" db="UniProtKB">
        <authorList>
            <consortium name="EnsemblMetazoa"/>
        </authorList>
    </citation>
    <scope>IDENTIFICATION</scope>
    <source>
        <strain evidence="1">DF5081</strain>
    </source>
</reference>
<evidence type="ECO:0000313" key="2">
    <source>
        <dbReference type="Proteomes" id="UP000005237"/>
    </source>
</evidence>
<accession>A0A8R1I5U0</accession>
<keyword evidence="2" id="KW-1185">Reference proteome</keyword>
<protein>
    <submittedName>
        <fullName evidence="1">Uncharacterized protein</fullName>
    </submittedName>
</protein>
<dbReference type="EnsemblMetazoa" id="CJA20937a.1">
    <property type="protein sequence ID" value="CJA20937a.1"/>
    <property type="gene ID" value="WBGene00176509"/>
</dbReference>
<organism evidence="1 2">
    <name type="scientific">Caenorhabditis japonica</name>
    <dbReference type="NCBI Taxonomy" id="281687"/>
    <lineage>
        <taxon>Eukaryota</taxon>
        <taxon>Metazoa</taxon>
        <taxon>Ecdysozoa</taxon>
        <taxon>Nematoda</taxon>
        <taxon>Chromadorea</taxon>
        <taxon>Rhabditida</taxon>
        <taxon>Rhabditina</taxon>
        <taxon>Rhabditomorpha</taxon>
        <taxon>Rhabditoidea</taxon>
        <taxon>Rhabditidae</taxon>
        <taxon>Peloderinae</taxon>
        <taxon>Caenorhabditis</taxon>
    </lineage>
</organism>
<proteinExistence type="predicted"/>
<dbReference type="AlphaFoldDB" id="A0A8R1I5U0"/>
<reference evidence="2" key="1">
    <citation type="submission" date="2010-08" db="EMBL/GenBank/DDBJ databases">
        <authorList>
            <consortium name="Caenorhabditis japonica Sequencing Consortium"/>
            <person name="Wilson R.K."/>
        </authorList>
    </citation>
    <scope>NUCLEOTIDE SEQUENCE [LARGE SCALE GENOMIC DNA]</scope>
    <source>
        <strain evidence="2">DF5081</strain>
    </source>
</reference>
<dbReference type="Proteomes" id="UP000005237">
    <property type="component" value="Unassembled WGS sequence"/>
</dbReference>
<evidence type="ECO:0000313" key="1">
    <source>
        <dbReference type="EnsemblMetazoa" id="CJA20937a.1"/>
    </source>
</evidence>